<feature type="non-terminal residue" evidence="2">
    <location>
        <position position="119"/>
    </location>
</feature>
<dbReference type="GO" id="GO:0016491">
    <property type="term" value="F:oxidoreductase activity"/>
    <property type="evidence" value="ECO:0007669"/>
    <property type="project" value="InterPro"/>
</dbReference>
<dbReference type="Gene3D" id="3.40.605.10">
    <property type="entry name" value="Aldehyde Dehydrogenase, Chain A, domain 1"/>
    <property type="match status" value="1"/>
</dbReference>
<dbReference type="EMBL" id="BART01027495">
    <property type="protein sequence ID" value="GAG93751.1"/>
    <property type="molecule type" value="Genomic_DNA"/>
</dbReference>
<reference evidence="2" key="1">
    <citation type="journal article" date="2014" name="Front. Microbiol.">
        <title>High frequency of phylogenetically diverse reductive dehalogenase-homologous genes in deep subseafloor sedimentary metagenomes.</title>
        <authorList>
            <person name="Kawai M."/>
            <person name="Futagami T."/>
            <person name="Toyoda A."/>
            <person name="Takaki Y."/>
            <person name="Nishi S."/>
            <person name="Hori S."/>
            <person name="Arai W."/>
            <person name="Tsubouchi T."/>
            <person name="Morono Y."/>
            <person name="Uchiyama I."/>
            <person name="Ito T."/>
            <person name="Fujiyama A."/>
            <person name="Inagaki F."/>
            <person name="Takami H."/>
        </authorList>
    </citation>
    <scope>NUCLEOTIDE SEQUENCE</scope>
    <source>
        <strain evidence="2">Expedition CK06-06</strain>
    </source>
</reference>
<accession>X1DBD7</accession>
<dbReference type="SUPFAM" id="SSF53720">
    <property type="entry name" value="ALDH-like"/>
    <property type="match status" value="1"/>
</dbReference>
<dbReference type="Pfam" id="PF00171">
    <property type="entry name" value="Aldedh"/>
    <property type="match status" value="1"/>
</dbReference>
<dbReference type="InterPro" id="IPR016162">
    <property type="entry name" value="Ald_DH_N"/>
</dbReference>
<sequence>MQAIDKMIEKAKIAQGKWEKSSQEKIDITVREIARTIHDNAEELSRLTVEETKLGTYEFNLSQDKRKSEIIWYSLKGKKSVGIINIDKEKEIVEIAKPVGIVGVVLPVTIPVTNFMSNG</sequence>
<organism evidence="2">
    <name type="scientific">marine sediment metagenome</name>
    <dbReference type="NCBI Taxonomy" id="412755"/>
    <lineage>
        <taxon>unclassified sequences</taxon>
        <taxon>metagenomes</taxon>
        <taxon>ecological metagenomes</taxon>
    </lineage>
</organism>
<dbReference type="InterPro" id="IPR015590">
    <property type="entry name" value="Aldehyde_DH_dom"/>
</dbReference>
<name>X1DBD7_9ZZZZ</name>
<evidence type="ECO:0000313" key="2">
    <source>
        <dbReference type="EMBL" id="GAG93751.1"/>
    </source>
</evidence>
<protein>
    <recommendedName>
        <fullName evidence="1">Aldehyde dehydrogenase domain-containing protein</fullName>
    </recommendedName>
</protein>
<feature type="domain" description="Aldehyde dehydrogenase" evidence="1">
    <location>
        <begin position="3"/>
        <end position="115"/>
    </location>
</feature>
<evidence type="ECO:0000259" key="1">
    <source>
        <dbReference type="Pfam" id="PF00171"/>
    </source>
</evidence>
<dbReference type="AlphaFoldDB" id="X1DBD7"/>
<comment type="caution">
    <text evidence="2">The sequence shown here is derived from an EMBL/GenBank/DDBJ whole genome shotgun (WGS) entry which is preliminary data.</text>
</comment>
<gene>
    <name evidence="2" type="ORF">S01H4_48733</name>
</gene>
<dbReference type="InterPro" id="IPR016161">
    <property type="entry name" value="Ald_DH/histidinol_DH"/>
</dbReference>
<proteinExistence type="predicted"/>